<dbReference type="PANTHER" id="PTHR10578">
    <property type="entry name" value="S -2-HYDROXY-ACID OXIDASE-RELATED"/>
    <property type="match status" value="1"/>
</dbReference>
<dbReference type="InterPro" id="IPR037458">
    <property type="entry name" value="L-MDH/L-LDH_FMN-bd"/>
</dbReference>
<keyword evidence="5" id="KW-0349">Heme</keyword>
<comment type="subcellular location">
    <subcellularLocation>
        <location evidence="3">Mitochondrion intermembrane space</location>
    </subcellularLocation>
</comment>
<comment type="similarity">
    <text evidence="14">In the N-terminal section; belongs to the cytochrome b5 family.</text>
</comment>
<dbReference type="SUPFAM" id="SSF55856">
    <property type="entry name" value="Cytochrome b5-like heme/steroid binding domain"/>
    <property type="match status" value="1"/>
</dbReference>
<dbReference type="InterPro" id="IPR037396">
    <property type="entry name" value="FMN_HAD"/>
</dbReference>
<sequence length="498" mass="53748">MGSPELLAASEISTHKTSDDCWIVVGGNVWDVTDFAPTHPGGEAIILRYGGRDATAAYSAIHAPSIIKEGLPPTAFKGTLDLSTVTDSWSRPLKAESPRSTPSALSEKPALESRINADDFELAAKAYAPAKTWAFYSSADTDLVTLTANRTLYSRIWFRPRILRKVSEVSTATSMLGVPCMMPLMVSPAGMARLIHPQGELALAGGCAAKNIIQCIATTASYSATEIAAVAPEHSFFFQLYVDRNRSKSEALLRKLQEAAPNVKAVFITVDAAATGKREADERLKADESYSSPMIKNKAKNDRRGGGIARIMGNFIDPALSWDDVAWARRATHLPLLLKGVMCADDVKMAFEHGLDGVLLSNHGGRNLDTSPPAILVLLECHRRIPEIFSAKTPRGNKFEIHIDGGIRRGTDILKCLCLGATAVGMGRSFLFATGYGQEGVEHLIDILEDELKVAMANVGISSLAEVGPHLVNTGDIDHLIPQSASHPYAQDFRKSKL</sequence>
<evidence type="ECO:0000256" key="3">
    <source>
        <dbReference type="ARBA" id="ARBA00004569"/>
    </source>
</evidence>
<keyword evidence="11" id="KW-0496">Mitochondrion</keyword>
<keyword evidence="6" id="KW-0285">Flavoprotein</keyword>
<evidence type="ECO:0000256" key="1">
    <source>
        <dbReference type="ARBA" id="ARBA00001917"/>
    </source>
</evidence>
<protein>
    <recommendedName>
        <fullName evidence="16">L-lactate dehydrogenase (cytochrome)</fullName>
        <ecNumber evidence="15">1.1.2.3</ecNumber>
    </recommendedName>
</protein>
<evidence type="ECO:0000256" key="12">
    <source>
        <dbReference type="ARBA" id="ARBA00052399"/>
    </source>
</evidence>
<comment type="cofactor">
    <cofactor evidence="1">
        <name>FMN</name>
        <dbReference type="ChEBI" id="CHEBI:58210"/>
    </cofactor>
</comment>
<comment type="similarity">
    <text evidence="13">In the C-terminal section; belongs to the FMN-dependent alpha-hydroxy acid dehydrogenase family.</text>
</comment>
<evidence type="ECO:0000256" key="6">
    <source>
        <dbReference type="ARBA" id="ARBA00022630"/>
    </source>
</evidence>
<feature type="domain" description="FMN hydroxy acid dehydrogenase" evidence="18">
    <location>
        <begin position="109"/>
        <end position="477"/>
    </location>
</feature>
<dbReference type="PROSITE" id="PS51349">
    <property type="entry name" value="FMN_HYDROXY_ACID_DH_2"/>
    <property type="match status" value="1"/>
</dbReference>
<keyword evidence="7" id="KW-0288">FMN</keyword>
<evidence type="ECO:0000256" key="2">
    <source>
        <dbReference type="ARBA" id="ARBA00001970"/>
    </source>
</evidence>
<dbReference type="Pfam" id="PF00173">
    <property type="entry name" value="Cyt-b5"/>
    <property type="match status" value="1"/>
</dbReference>
<dbReference type="STRING" id="1442371.A0A0D2I4H2"/>
<evidence type="ECO:0000256" key="5">
    <source>
        <dbReference type="ARBA" id="ARBA00022617"/>
    </source>
</evidence>
<dbReference type="Pfam" id="PF01070">
    <property type="entry name" value="FMN_dh"/>
    <property type="match status" value="1"/>
</dbReference>
<evidence type="ECO:0000259" key="17">
    <source>
        <dbReference type="PROSITE" id="PS50255"/>
    </source>
</evidence>
<comment type="catalytic activity">
    <reaction evidence="12">
        <text>(S)-lactate + 2 Fe(III)-[cytochrome c] = 2 Fe(II)-[cytochrome c] + pyruvate + 2 H(+)</text>
        <dbReference type="Rhea" id="RHEA:19909"/>
        <dbReference type="Rhea" id="RHEA-COMP:10350"/>
        <dbReference type="Rhea" id="RHEA-COMP:14399"/>
        <dbReference type="ChEBI" id="CHEBI:15361"/>
        <dbReference type="ChEBI" id="CHEBI:15378"/>
        <dbReference type="ChEBI" id="CHEBI:16651"/>
        <dbReference type="ChEBI" id="CHEBI:29033"/>
        <dbReference type="ChEBI" id="CHEBI:29034"/>
        <dbReference type="EC" id="1.1.2.3"/>
    </reaction>
    <physiologicalReaction direction="left-to-right" evidence="12">
        <dbReference type="Rhea" id="RHEA:19910"/>
    </physiologicalReaction>
</comment>
<evidence type="ECO:0000256" key="13">
    <source>
        <dbReference type="ARBA" id="ARBA00061137"/>
    </source>
</evidence>
<comment type="subunit">
    <text evidence="4">Homotetramer.</text>
</comment>
<proteinExistence type="inferred from homology"/>
<dbReference type="OrthoDB" id="1925334at2759"/>
<dbReference type="InterPro" id="IPR013785">
    <property type="entry name" value="Aldolase_TIM"/>
</dbReference>
<dbReference type="PROSITE" id="PS50255">
    <property type="entry name" value="CYTOCHROME_B5_2"/>
    <property type="match status" value="1"/>
</dbReference>
<evidence type="ECO:0000256" key="8">
    <source>
        <dbReference type="ARBA" id="ARBA00022723"/>
    </source>
</evidence>
<dbReference type="InterPro" id="IPR001199">
    <property type="entry name" value="Cyt_B5-like_heme/steroid-bd"/>
</dbReference>
<keyword evidence="9" id="KW-0560">Oxidoreductase</keyword>
<keyword evidence="10" id="KW-0408">Iron</keyword>
<dbReference type="InterPro" id="IPR036400">
    <property type="entry name" value="Cyt_B5-like_heme/steroid_sf"/>
</dbReference>
<dbReference type="EC" id="1.1.2.3" evidence="15"/>
<dbReference type="AlphaFoldDB" id="A0A0D2I4H2"/>
<evidence type="ECO:0000256" key="4">
    <source>
        <dbReference type="ARBA" id="ARBA00011881"/>
    </source>
</evidence>
<keyword evidence="8" id="KW-0479">Metal-binding</keyword>
<evidence type="ECO:0000256" key="15">
    <source>
        <dbReference type="ARBA" id="ARBA00066458"/>
    </source>
</evidence>
<dbReference type="GO" id="GO:0005758">
    <property type="term" value="C:mitochondrial intermembrane space"/>
    <property type="evidence" value="ECO:0007669"/>
    <property type="project" value="UniProtKB-SubCell"/>
</dbReference>
<dbReference type="GO" id="GO:0046872">
    <property type="term" value="F:metal ion binding"/>
    <property type="evidence" value="ECO:0007669"/>
    <property type="project" value="UniProtKB-KW"/>
</dbReference>
<reference evidence="19 20" key="1">
    <citation type="submission" date="2015-01" db="EMBL/GenBank/DDBJ databases">
        <title>The Genome Sequence of Fonsecaea multimorphosa CBS 102226.</title>
        <authorList>
            <consortium name="The Broad Institute Genomics Platform"/>
            <person name="Cuomo C."/>
            <person name="de Hoog S."/>
            <person name="Gorbushina A."/>
            <person name="Stielow B."/>
            <person name="Teixiera M."/>
            <person name="Abouelleil A."/>
            <person name="Chapman S.B."/>
            <person name="Priest M."/>
            <person name="Young S.K."/>
            <person name="Wortman J."/>
            <person name="Nusbaum C."/>
            <person name="Birren B."/>
        </authorList>
    </citation>
    <scope>NUCLEOTIDE SEQUENCE [LARGE SCALE GENOMIC DNA]</scope>
    <source>
        <strain evidence="19 20">CBS 102226</strain>
    </source>
</reference>
<evidence type="ECO:0000256" key="11">
    <source>
        <dbReference type="ARBA" id="ARBA00023128"/>
    </source>
</evidence>
<evidence type="ECO:0000313" key="20">
    <source>
        <dbReference type="Proteomes" id="UP000053411"/>
    </source>
</evidence>
<evidence type="ECO:0000256" key="14">
    <source>
        <dbReference type="ARBA" id="ARBA00061589"/>
    </source>
</evidence>
<accession>A0A0D2I4H2</accession>
<organism evidence="19 20">
    <name type="scientific">Fonsecaea multimorphosa CBS 102226</name>
    <dbReference type="NCBI Taxonomy" id="1442371"/>
    <lineage>
        <taxon>Eukaryota</taxon>
        <taxon>Fungi</taxon>
        <taxon>Dikarya</taxon>
        <taxon>Ascomycota</taxon>
        <taxon>Pezizomycotina</taxon>
        <taxon>Eurotiomycetes</taxon>
        <taxon>Chaetothyriomycetidae</taxon>
        <taxon>Chaetothyriales</taxon>
        <taxon>Herpotrichiellaceae</taxon>
        <taxon>Fonsecaea</taxon>
    </lineage>
</organism>
<dbReference type="Proteomes" id="UP000053411">
    <property type="component" value="Unassembled WGS sequence"/>
</dbReference>
<evidence type="ECO:0000313" key="19">
    <source>
        <dbReference type="EMBL" id="KIX92181.1"/>
    </source>
</evidence>
<evidence type="ECO:0000256" key="7">
    <source>
        <dbReference type="ARBA" id="ARBA00022643"/>
    </source>
</evidence>
<evidence type="ECO:0000256" key="9">
    <source>
        <dbReference type="ARBA" id="ARBA00023002"/>
    </source>
</evidence>
<dbReference type="GO" id="GO:0004460">
    <property type="term" value="F:L-lactate dehydrogenase (cytochrome) activity"/>
    <property type="evidence" value="ECO:0007669"/>
    <property type="project" value="UniProtKB-EC"/>
</dbReference>
<comment type="cofactor">
    <cofactor evidence="2">
        <name>heme b</name>
        <dbReference type="ChEBI" id="CHEBI:60344"/>
    </cofactor>
</comment>
<dbReference type="SUPFAM" id="SSF51395">
    <property type="entry name" value="FMN-linked oxidoreductases"/>
    <property type="match status" value="1"/>
</dbReference>
<dbReference type="Gene3D" id="3.20.20.70">
    <property type="entry name" value="Aldolase class I"/>
    <property type="match status" value="1"/>
</dbReference>
<dbReference type="FunFam" id="3.20.20.70:FF:000062">
    <property type="entry name" value="Cytochrome b2, mitochondrial, putative"/>
    <property type="match status" value="1"/>
</dbReference>
<evidence type="ECO:0000256" key="16">
    <source>
        <dbReference type="ARBA" id="ARBA00068515"/>
    </source>
</evidence>
<dbReference type="VEuPathDB" id="FungiDB:Z520_12062"/>
<feature type="domain" description="Cytochrome b5 heme-binding" evidence="17">
    <location>
        <begin position="4"/>
        <end position="81"/>
    </location>
</feature>
<dbReference type="EMBL" id="KN848108">
    <property type="protein sequence ID" value="KIX92181.1"/>
    <property type="molecule type" value="Genomic_DNA"/>
</dbReference>
<dbReference type="PANTHER" id="PTHR10578:SF104">
    <property type="entry name" value="CYTOCHROME B2, MITOCHONDRIAL-RELATED"/>
    <property type="match status" value="1"/>
</dbReference>
<dbReference type="SMART" id="SM01117">
    <property type="entry name" value="Cyt-b5"/>
    <property type="match status" value="1"/>
</dbReference>
<dbReference type="RefSeq" id="XP_016626304.1">
    <property type="nucleotide sequence ID" value="XM_016782549.1"/>
</dbReference>
<dbReference type="GeneID" id="27717808"/>
<dbReference type="InterPro" id="IPR000262">
    <property type="entry name" value="FMN-dep_DH"/>
</dbReference>
<evidence type="ECO:0000256" key="10">
    <source>
        <dbReference type="ARBA" id="ARBA00023004"/>
    </source>
</evidence>
<gene>
    <name evidence="19" type="ORF">Z520_12062</name>
</gene>
<evidence type="ECO:0000259" key="18">
    <source>
        <dbReference type="PROSITE" id="PS51349"/>
    </source>
</evidence>
<name>A0A0D2I4H2_9EURO</name>
<dbReference type="CDD" id="cd02922">
    <property type="entry name" value="FCB2_FMN"/>
    <property type="match status" value="1"/>
</dbReference>
<dbReference type="Gene3D" id="3.10.120.10">
    <property type="entry name" value="Cytochrome b5-like heme/steroid binding domain"/>
    <property type="match status" value="1"/>
</dbReference>
<keyword evidence="20" id="KW-1185">Reference proteome</keyword>